<keyword evidence="2 8" id="KW-0489">Methyltransferase</keyword>
<dbReference type="Pfam" id="PF05175">
    <property type="entry name" value="MTS"/>
    <property type="match status" value="1"/>
</dbReference>
<evidence type="ECO:0000256" key="1">
    <source>
        <dbReference type="ARBA" id="ARBA00012771"/>
    </source>
</evidence>
<dbReference type="NCBIfam" id="TIGR00536">
    <property type="entry name" value="hemK_fam"/>
    <property type="match status" value="1"/>
</dbReference>
<proteinExistence type="predicted"/>
<evidence type="ECO:0000313" key="9">
    <source>
        <dbReference type="Proteomes" id="UP001200537"/>
    </source>
</evidence>
<organism evidence="8 9">
    <name type="scientific">Varibaculum cambriense</name>
    <dbReference type="NCBI Taxonomy" id="184870"/>
    <lineage>
        <taxon>Bacteria</taxon>
        <taxon>Bacillati</taxon>
        <taxon>Actinomycetota</taxon>
        <taxon>Actinomycetes</taxon>
        <taxon>Actinomycetales</taxon>
        <taxon>Actinomycetaceae</taxon>
        <taxon>Varibaculum</taxon>
    </lineage>
</organism>
<evidence type="ECO:0000256" key="4">
    <source>
        <dbReference type="ARBA" id="ARBA00022691"/>
    </source>
</evidence>
<feature type="domain" description="Release factor glutamine methyltransferase N-terminal" evidence="7">
    <location>
        <begin position="10"/>
        <end position="75"/>
    </location>
</feature>
<dbReference type="EMBL" id="JAKNHJ010000003">
    <property type="protein sequence ID" value="MCG4617348.1"/>
    <property type="molecule type" value="Genomic_DNA"/>
</dbReference>
<evidence type="ECO:0000313" key="8">
    <source>
        <dbReference type="EMBL" id="MCG4617348.1"/>
    </source>
</evidence>
<dbReference type="AlphaFoldDB" id="A0AAJ1F7H0"/>
<evidence type="ECO:0000259" key="6">
    <source>
        <dbReference type="Pfam" id="PF05175"/>
    </source>
</evidence>
<protein>
    <recommendedName>
        <fullName evidence="1">peptide chain release factor N(5)-glutamine methyltransferase</fullName>
        <ecNumber evidence="1">2.1.1.297</ecNumber>
    </recommendedName>
</protein>
<dbReference type="InterPro" id="IPR019874">
    <property type="entry name" value="RF_methyltr_PrmC"/>
</dbReference>
<dbReference type="PROSITE" id="PS00092">
    <property type="entry name" value="N6_MTASE"/>
    <property type="match status" value="1"/>
</dbReference>
<dbReference type="Gene3D" id="1.10.8.10">
    <property type="entry name" value="DNA helicase RuvA subunit, C-terminal domain"/>
    <property type="match status" value="1"/>
</dbReference>
<reference evidence="8" key="1">
    <citation type="submission" date="2022-01" db="EMBL/GenBank/DDBJ databases">
        <title>Collection of gut derived symbiotic bacterial strains cultured from healthy donors.</title>
        <authorList>
            <person name="Lin H."/>
            <person name="Kohout C."/>
            <person name="Waligurski E."/>
            <person name="Pamer E.G."/>
        </authorList>
    </citation>
    <scope>NUCLEOTIDE SEQUENCE</scope>
    <source>
        <strain evidence="8">DFI.7.46</strain>
    </source>
</reference>
<feature type="domain" description="Methyltransferase small" evidence="6">
    <location>
        <begin position="113"/>
        <end position="197"/>
    </location>
</feature>
<dbReference type="InterPro" id="IPR040758">
    <property type="entry name" value="PrmC_N"/>
</dbReference>
<dbReference type="Gene3D" id="3.40.50.150">
    <property type="entry name" value="Vaccinia Virus protein VP39"/>
    <property type="match status" value="1"/>
</dbReference>
<keyword evidence="3 8" id="KW-0808">Transferase</keyword>
<dbReference type="InterPro" id="IPR029063">
    <property type="entry name" value="SAM-dependent_MTases_sf"/>
</dbReference>
<evidence type="ECO:0000256" key="3">
    <source>
        <dbReference type="ARBA" id="ARBA00022679"/>
    </source>
</evidence>
<dbReference type="RefSeq" id="WP_238127603.1">
    <property type="nucleotide sequence ID" value="NZ_JAKNHJ010000003.1"/>
</dbReference>
<evidence type="ECO:0000256" key="5">
    <source>
        <dbReference type="ARBA" id="ARBA00048391"/>
    </source>
</evidence>
<dbReference type="GO" id="GO:0102559">
    <property type="term" value="F:peptide chain release factor N(5)-glutamine methyltransferase activity"/>
    <property type="evidence" value="ECO:0007669"/>
    <property type="project" value="UniProtKB-EC"/>
</dbReference>
<keyword evidence="4" id="KW-0949">S-adenosyl-L-methionine</keyword>
<name>A0AAJ1F7H0_9ACTO</name>
<accession>A0AAJ1F7H0</accession>
<dbReference type="InterPro" id="IPR004556">
    <property type="entry name" value="HemK-like"/>
</dbReference>
<comment type="catalytic activity">
    <reaction evidence="5">
        <text>L-glutaminyl-[peptide chain release factor] + S-adenosyl-L-methionine = N(5)-methyl-L-glutaminyl-[peptide chain release factor] + S-adenosyl-L-homocysteine + H(+)</text>
        <dbReference type="Rhea" id="RHEA:42896"/>
        <dbReference type="Rhea" id="RHEA-COMP:10271"/>
        <dbReference type="Rhea" id="RHEA-COMP:10272"/>
        <dbReference type="ChEBI" id="CHEBI:15378"/>
        <dbReference type="ChEBI" id="CHEBI:30011"/>
        <dbReference type="ChEBI" id="CHEBI:57856"/>
        <dbReference type="ChEBI" id="CHEBI:59789"/>
        <dbReference type="ChEBI" id="CHEBI:61891"/>
        <dbReference type="EC" id="2.1.1.297"/>
    </reaction>
</comment>
<sequence length="284" mass="31463">MSEAGFSRPEAFSWARHLYMKAGIEPAREIMALYCAACGADEFLFAPQELTPAQTQDFRELVKRRCSHEPLQHLLKEMFFGSFRLFSSPDAFIVRPETEYLVELALRPRGAREAGLAADLCAGSGAIALTLARELPSAAVFMVEISEKALTVARKNLERYPQLARRISVSCADVADPRLWEEQAGQFDLVVSNPPYVPPGTITQPEALKDPPLALWGGGEDGLNIPKQTVNQAFRLLGKGGFFSMEHDPTQGEKLCEYAGKIGFSQVKTEQDLTGRPRYLLARK</sequence>
<dbReference type="Proteomes" id="UP001200537">
    <property type="component" value="Unassembled WGS sequence"/>
</dbReference>
<dbReference type="InterPro" id="IPR007848">
    <property type="entry name" value="Small_mtfrase_dom"/>
</dbReference>
<dbReference type="PANTHER" id="PTHR18895">
    <property type="entry name" value="HEMK METHYLTRANSFERASE"/>
    <property type="match status" value="1"/>
</dbReference>
<dbReference type="EC" id="2.1.1.297" evidence="1"/>
<dbReference type="CDD" id="cd02440">
    <property type="entry name" value="AdoMet_MTases"/>
    <property type="match status" value="1"/>
</dbReference>
<dbReference type="InterPro" id="IPR002052">
    <property type="entry name" value="DNA_methylase_N6_adenine_CS"/>
</dbReference>
<dbReference type="InterPro" id="IPR050320">
    <property type="entry name" value="N5-glutamine_MTase"/>
</dbReference>
<dbReference type="SUPFAM" id="SSF53335">
    <property type="entry name" value="S-adenosyl-L-methionine-dependent methyltransferases"/>
    <property type="match status" value="1"/>
</dbReference>
<dbReference type="GO" id="GO:0032259">
    <property type="term" value="P:methylation"/>
    <property type="evidence" value="ECO:0007669"/>
    <property type="project" value="UniProtKB-KW"/>
</dbReference>
<gene>
    <name evidence="8" type="primary">prmC</name>
    <name evidence="8" type="ORF">L0M99_02385</name>
</gene>
<dbReference type="Pfam" id="PF17827">
    <property type="entry name" value="PrmC_N"/>
    <property type="match status" value="1"/>
</dbReference>
<dbReference type="PANTHER" id="PTHR18895:SF74">
    <property type="entry name" value="MTRF1L RELEASE FACTOR GLUTAMINE METHYLTRANSFERASE"/>
    <property type="match status" value="1"/>
</dbReference>
<comment type="caution">
    <text evidence="8">The sequence shown here is derived from an EMBL/GenBank/DDBJ whole genome shotgun (WGS) entry which is preliminary data.</text>
</comment>
<dbReference type="GO" id="GO:0003676">
    <property type="term" value="F:nucleic acid binding"/>
    <property type="evidence" value="ECO:0007669"/>
    <property type="project" value="InterPro"/>
</dbReference>
<dbReference type="NCBIfam" id="TIGR03534">
    <property type="entry name" value="RF_mod_PrmC"/>
    <property type="match status" value="1"/>
</dbReference>
<evidence type="ECO:0000256" key="2">
    <source>
        <dbReference type="ARBA" id="ARBA00022603"/>
    </source>
</evidence>
<evidence type="ECO:0000259" key="7">
    <source>
        <dbReference type="Pfam" id="PF17827"/>
    </source>
</evidence>